<proteinExistence type="predicted"/>
<dbReference type="AlphaFoldDB" id="A0A502HRL4"/>
<gene>
    <name evidence="1" type="ORF">EAH78_18185</name>
</gene>
<sequence length="84" mass="9112">MLGGFASHSKQAFSGDSAVQAEFQRQASSQVFNFICDEERELFDLHQAKVQAFLGSPDGADVWGFVVEAFRAFLEPPAVSGVAE</sequence>
<reference evidence="1 2" key="1">
    <citation type="journal article" date="2019" name="Environ. Microbiol.">
        <title>Species interactions and distinct microbial communities in high Arctic permafrost affected cryosols are associated with the CH4 and CO2 gas fluxes.</title>
        <authorList>
            <person name="Altshuler I."/>
            <person name="Hamel J."/>
            <person name="Turney S."/>
            <person name="Magnuson E."/>
            <person name="Levesque R."/>
            <person name="Greer C."/>
            <person name="Whyte L.G."/>
        </authorList>
    </citation>
    <scope>NUCLEOTIDE SEQUENCE [LARGE SCALE GENOMIC DNA]</scope>
    <source>
        <strain evidence="1 2">E3</strain>
    </source>
</reference>
<protein>
    <submittedName>
        <fullName evidence="1">Uncharacterized protein</fullName>
    </submittedName>
</protein>
<dbReference type="Proteomes" id="UP000317933">
    <property type="component" value="Unassembled WGS sequence"/>
</dbReference>
<name>A0A502HRL4_9PSED</name>
<organism evidence="1 2">
    <name type="scientific">Pseudomonas arsenicoxydans</name>
    <dbReference type="NCBI Taxonomy" id="702115"/>
    <lineage>
        <taxon>Bacteria</taxon>
        <taxon>Pseudomonadati</taxon>
        <taxon>Pseudomonadota</taxon>
        <taxon>Gammaproteobacteria</taxon>
        <taxon>Pseudomonadales</taxon>
        <taxon>Pseudomonadaceae</taxon>
        <taxon>Pseudomonas</taxon>
    </lineage>
</organism>
<comment type="caution">
    <text evidence="1">The sequence shown here is derived from an EMBL/GenBank/DDBJ whole genome shotgun (WGS) entry which is preliminary data.</text>
</comment>
<evidence type="ECO:0000313" key="1">
    <source>
        <dbReference type="EMBL" id="TPG76294.1"/>
    </source>
</evidence>
<evidence type="ECO:0000313" key="2">
    <source>
        <dbReference type="Proteomes" id="UP000317933"/>
    </source>
</evidence>
<accession>A0A502HRL4</accession>
<dbReference type="EMBL" id="RCZE01000008">
    <property type="protein sequence ID" value="TPG76294.1"/>
    <property type="molecule type" value="Genomic_DNA"/>
</dbReference>